<feature type="domain" description="Malic enzyme NAD-binding" evidence="17">
    <location>
        <begin position="165"/>
        <end position="402"/>
    </location>
</feature>
<evidence type="ECO:0000256" key="10">
    <source>
        <dbReference type="ARBA" id="ARBA00040273"/>
    </source>
</evidence>
<feature type="binding site" evidence="14">
    <location>
        <position position="139"/>
    </location>
    <ligand>
        <name>a divalent metal cation</name>
        <dbReference type="ChEBI" id="CHEBI:60240"/>
    </ligand>
</feature>
<dbReference type="InterPro" id="IPR012302">
    <property type="entry name" value="Malic_NAD-bd"/>
</dbReference>
<evidence type="ECO:0000256" key="9">
    <source>
        <dbReference type="ARBA" id="ARBA00038964"/>
    </source>
</evidence>
<comment type="catalytic activity">
    <reaction evidence="11">
        <text>(S)-malate + NADP(+) = pyruvate + CO2 + NADPH</text>
        <dbReference type="Rhea" id="RHEA:18253"/>
        <dbReference type="ChEBI" id="CHEBI:15361"/>
        <dbReference type="ChEBI" id="CHEBI:15589"/>
        <dbReference type="ChEBI" id="CHEBI:16526"/>
        <dbReference type="ChEBI" id="CHEBI:57783"/>
        <dbReference type="ChEBI" id="CHEBI:58349"/>
        <dbReference type="EC" id="1.1.1.40"/>
    </reaction>
</comment>
<dbReference type="InterPro" id="IPR037062">
    <property type="entry name" value="Malic_N_dom_sf"/>
</dbReference>
<dbReference type="InterPro" id="IPR002505">
    <property type="entry name" value="PTA_PTB"/>
</dbReference>
<dbReference type="InterPro" id="IPR012188">
    <property type="entry name" value="ME_PTA"/>
</dbReference>
<accession>A0A845UUM7</accession>
<dbReference type="SUPFAM" id="SSF53659">
    <property type="entry name" value="Isocitrate/Isopropylmalate dehydrogenase-like"/>
    <property type="match status" value="1"/>
</dbReference>
<dbReference type="CDD" id="cd05311">
    <property type="entry name" value="NAD_bind_2_malic_enz"/>
    <property type="match status" value="1"/>
</dbReference>
<comment type="similarity">
    <text evidence="4">In the C-terminal section; belongs to the phosphate acetyltransferase and butyryltransferase family.</text>
</comment>
<keyword evidence="8" id="KW-0511">Multifunctional enzyme</keyword>
<feature type="domain" description="Malic enzyme N-terminal" evidence="18">
    <location>
        <begin position="20"/>
        <end position="153"/>
    </location>
</feature>
<dbReference type="Gene3D" id="3.40.50.10750">
    <property type="entry name" value="Isocitrate/Isopropylmalate dehydrogenase-like"/>
    <property type="match status" value="1"/>
</dbReference>
<dbReference type="SMART" id="SM01274">
    <property type="entry name" value="malic"/>
    <property type="match status" value="1"/>
</dbReference>
<dbReference type="PANTHER" id="PTHR43237:SF4">
    <property type="entry name" value="NADP-DEPENDENT MALIC ENZYME"/>
    <property type="match status" value="1"/>
</dbReference>
<dbReference type="InterPro" id="IPR045213">
    <property type="entry name" value="Malic_NAD-bd_bact_type"/>
</dbReference>
<keyword evidence="7" id="KW-0560">Oxidoreductase</keyword>
<dbReference type="PIRSF" id="PIRSF036684">
    <property type="entry name" value="ME_PTA"/>
    <property type="match status" value="1"/>
</dbReference>
<comment type="caution">
    <text evidence="19">The sequence shown here is derived from an EMBL/GenBank/DDBJ whole genome shotgun (WGS) entry which is preliminary data.</text>
</comment>
<dbReference type="InterPro" id="IPR046346">
    <property type="entry name" value="Aminoacid_DH-like_N_sf"/>
</dbReference>
<dbReference type="Gene3D" id="3.40.50.10380">
    <property type="entry name" value="Malic enzyme, N-terminal domain"/>
    <property type="match status" value="1"/>
</dbReference>
<dbReference type="SUPFAM" id="SSF53223">
    <property type="entry name" value="Aminoacid dehydrogenase-like, N-terminal domain"/>
    <property type="match status" value="1"/>
</dbReference>
<evidence type="ECO:0000256" key="7">
    <source>
        <dbReference type="ARBA" id="ARBA00023002"/>
    </source>
</evidence>
<dbReference type="GO" id="GO:0006108">
    <property type="term" value="P:malate metabolic process"/>
    <property type="evidence" value="ECO:0007669"/>
    <property type="project" value="InterPro"/>
</dbReference>
<dbReference type="Gene3D" id="3.40.50.720">
    <property type="entry name" value="NAD(P)-binding Rossmann-like Domain"/>
    <property type="match status" value="1"/>
</dbReference>
<comment type="catalytic activity">
    <reaction evidence="12">
        <text>oxaloacetate + H(+) = pyruvate + CO2</text>
        <dbReference type="Rhea" id="RHEA:15641"/>
        <dbReference type="ChEBI" id="CHEBI:15361"/>
        <dbReference type="ChEBI" id="CHEBI:15378"/>
        <dbReference type="ChEBI" id="CHEBI:16452"/>
        <dbReference type="ChEBI" id="CHEBI:16526"/>
        <dbReference type="EC" id="1.1.1.40"/>
    </reaction>
</comment>
<dbReference type="FunFam" id="3.40.50.10380:FF:000003">
    <property type="entry name" value="NADP-dependent malic enzyme"/>
    <property type="match status" value="1"/>
</dbReference>
<reference evidence="19 20" key="1">
    <citation type="submission" date="2020-02" db="EMBL/GenBank/DDBJ databases">
        <authorList>
            <person name="Zhang X.-Y."/>
        </authorList>
    </citation>
    <scope>NUCLEOTIDE SEQUENCE [LARGE SCALE GENOMIC DNA]</scope>
    <source>
        <strain evidence="19 20">C33</strain>
    </source>
</reference>
<dbReference type="SMART" id="SM00919">
    <property type="entry name" value="Malic_M"/>
    <property type="match status" value="1"/>
</dbReference>
<dbReference type="InterPro" id="IPR036291">
    <property type="entry name" value="NAD(P)-bd_dom_sf"/>
</dbReference>
<proteinExistence type="inferred from homology"/>
<dbReference type="GO" id="GO:0016746">
    <property type="term" value="F:acyltransferase activity"/>
    <property type="evidence" value="ECO:0007669"/>
    <property type="project" value="InterPro"/>
</dbReference>
<evidence type="ECO:0000256" key="2">
    <source>
        <dbReference type="ARBA" id="ARBA00001946"/>
    </source>
</evidence>
<evidence type="ECO:0000256" key="15">
    <source>
        <dbReference type="PIRSR" id="PIRSR036684-3"/>
    </source>
</evidence>
<dbReference type="FunFam" id="3.40.50.720:FF:000095">
    <property type="entry name" value="NADP-dependent malic enzyme"/>
    <property type="match status" value="1"/>
</dbReference>
<gene>
    <name evidence="19" type="ORF">G3I74_00725</name>
</gene>
<comment type="similarity">
    <text evidence="5 16">Belongs to the malic enzymes family.</text>
</comment>
<dbReference type="Pfam" id="PF03949">
    <property type="entry name" value="Malic_M"/>
    <property type="match status" value="1"/>
</dbReference>
<evidence type="ECO:0000256" key="8">
    <source>
        <dbReference type="ARBA" id="ARBA00023268"/>
    </source>
</evidence>
<feature type="binding site" evidence="15">
    <location>
        <position position="289"/>
    </location>
    <ligand>
        <name>a divalent metal cation</name>
        <dbReference type="ChEBI" id="CHEBI:60240"/>
    </ligand>
</feature>
<dbReference type="InterPro" id="IPR001891">
    <property type="entry name" value="Malic_OxRdtase"/>
</dbReference>
<dbReference type="InterPro" id="IPR051674">
    <property type="entry name" value="Malate_Decarboxylase"/>
</dbReference>
<name>A0A845UUM7_9GAMM</name>
<feature type="binding site" evidence="15">
    <location>
        <position position="164"/>
    </location>
    <ligand>
        <name>a divalent metal cation</name>
        <dbReference type="ChEBI" id="CHEBI:60240"/>
    </ligand>
</feature>
<evidence type="ECO:0000256" key="14">
    <source>
        <dbReference type="PIRSR" id="PIRSR036684-2"/>
    </source>
</evidence>
<dbReference type="PROSITE" id="PS00331">
    <property type="entry name" value="MALIC_ENZYMES"/>
    <property type="match status" value="1"/>
</dbReference>
<dbReference type="PANTHER" id="PTHR43237">
    <property type="entry name" value="NADP-DEPENDENT MALIC ENZYME"/>
    <property type="match status" value="1"/>
</dbReference>
<sequence length="764" mass="83417">MPDKDKFKEQALDYHRYPVPGKIKITPTKALTTAKDLALAYSPGVAAASEAIHADPDSAREFTARGNLVAVISNGTAVLGLGNIGPLAAKPVMEGKGVLFKKFAGIDVFDIEINEPDPDKLIDIISSLEPTFGGVNLEDIKAPECFHVEEELKRRMNIPVFHDDQHGTAIITAAAMINGLELAGKNLDEIRLVASGAGAAGMACLDLLVTMGLKREHVMVCDREGVVYTGRDADMDSRKAQYAVETSARTLGEAIDGADVFLGVSAPGVLTVDMVKRMADRPIILALANPVPEIMPDLAREARPDALIATGRSDFPNQVNNVLCFPYIFRGALDVGATAINDEMKMACVHAIAELARMESSDVSAAAYGGEAPRFGPEYLIPQPFDPRLLVQLAPAVAKAAMDSGAATRPIDLDDYRERLSQYVFRTGLLMKPVFDSARRDPKRVVFAEGEEETVLRSVQSIIDDGLARPILIGRPSVVDMRIERAGLRIRAGKDFELVNPESDPRFKEYWQTFYEITRRRGVTPDSAKAIVRTRTTVIAALMVHRGEADALICGVVGRYQKKLRYVTEVLGMAPGYKTLGALSVVTNDTGVWFVCDTHVNPDPDIEQLTELTLMAAEKIRMFGITPKVALVSHSTFGSHADPQAAKMRRVRERLCELAPDLEVEGEMPADVAMIPEIRQRIFPDSRLKGQPNLLIMPDQDSAHIAFHFARVVGRAVSIEPILMGVGRPAHVLTPSASVRRVVNMTAIAVVEAQQFAKRQEDYR</sequence>
<evidence type="ECO:0000259" key="17">
    <source>
        <dbReference type="SMART" id="SM00919"/>
    </source>
</evidence>
<dbReference type="Pfam" id="PF01515">
    <property type="entry name" value="PTA_PTB"/>
    <property type="match status" value="1"/>
</dbReference>
<dbReference type="EC" id="1.1.1.40" evidence="9"/>
<evidence type="ECO:0000313" key="19">
    <source>
        <dbReference type="EMBL" id="NDY94254.1"/>
    </source>
</evidence>
<evidence type="ECO:0000256" key="6">
    <source>
        <dbReference type="ARBA" id="ARBA00022723"/>
    </source>
</evidence>
<dbReference type="Gene3D" id="3.40.50.10950">
    <property type="match status" value="1"/>
</dbReference>
<dbReference type="GO" id="GO:0004473">
    <property type="term" value="F:malate dehydrogenase (decarboxylating) (NADP+) activity"/>
    <property type="evidence" value="ECO:0007669"/>
    <property type="project" value="UniProtKB-EC"/>
</dbReference>
<feature type="active site" description="Proton acceptor" evidence="13">
    <location>
        <position position="96"/>
    </location>
</feature>
<protein>
    <recommendedName>
        <fullName evidence="10">NADP-dependent malic enzyme</fullName>
        <ecNumber evidence="9">1.1.1.40</ecNumber>
    </recommendedName>
</protein>
<dbReference type="InterPro" id="IPR012301">
    <property type="entry name" value="Malic_N_dom"/>
</dbReference>
<dbReference type="PRINTS" id="PR00072">
    <property type="entry name" value="MALOXRDTASE"/>
</dbReference>
<dbReference type="AlphaFoldDB" id="A0A845UUM7"/>
<comment type="cofactor">
    <cofactor evidence="2">
        <name>Mg(2+)</name>
        <dbReference type="ChEBI" id="CHEBI:18420"/>
    </cofactor>
</comment>
<evidence type="ECO:0000256" key="4">
    <source>
        <dbReference type="ARBA" id="ARBA00008756"/>
    </source>
</evidence>
<feature type="binding site" evidence="14">
    <location>
        <position position="138"/>
    </location>
    <ligand>
        <name>a divalent metal cation</name>
        <dbReference type="ChEBI" id="CHEBI:60240"/>
    </ligand>
</feature>
<dbReference type="Proteomes" id="UP000484885">
    <property type="component" value="Unassembled WGS sequence"/>
</dbReference>
<evidence type="ECO:0000313" key="20">
    <source>
        <dbReference type="Proteomes" id="UP000484885"/>
    </source>
</evidence>
<feature type="binding site" evidence="15">
    <location>
        <begin position="78"/>
        <end position="85"/>
    </location>
    <ligand>
        <name>NADP(+)</name>
        <dbReference type="ChEBI" id="CHEBI:58349"/>
    </ligand>
</feature>
<dbReference type="InterPro" id="IPR015884">
    <property type="entry name" value="Malic_enzyme_CS"/>
</dbReference>
<evidence type="ECO:0000256" key="13">
    <source>
        <dbReference type="PIRSR" id="PIRSR036684-1"/>
    </source>
</evidence>
<dbReference type="SUPFAM" id="SSF51735">
    <property type="entry name" value="NAD(P)-binding Rossmann-fold domains"/>
    <property type="match status" value="1"/>
</dbReference>
<evidence type="ECO:0000256" key="1">
    <source>
        <dbReference type="ARBA" id="ARBA00001936"/>
    </source>
</evidence>
<evidence type="ECO:0000256" key="16">
    <source>
        <dbReference type="RuleBase" id="RU003427"/>
    </source>
</evidence>
<evidence type="ECO:0000256" key="11">
    <source>
        <dbReference type="ARBA" id="ARBA00050924"/>
    </source>
</evidence>
<keyword evidence="15" id="KW-0521">NADP</keyword>
<organism evidence="19 20">
    <name type="scientific">Wenzhouxiangella limi</name>
    <dbReference type="NCBI Taxonomy" id="2707351"/>
    <lineage>
        <taxon>Bacteria</taxon>
        <taxon>Pseudomonadati</taxon>
        <taxon>Pseudomonadota</taxon>
        <taxon>Gammaproteobacteria</taxon>
        <taxon>Chromatiales</taxon>
        <taxon>Wenzhouxiangellaceae</taxon>
        <taxon>Wenzhouxiangella</taxon>
    </lineage>
</organism>
<evidence type="ECO:0000259" key="18">
    <source>
        <dbReference type="SMART" id="SM01274"/>
    </source>
</evidence>
<comment type="similarity">
    <text evidence="3">In the N-terminal section; belongs to the malic enzymes family.</text>
</comment>
<dbReference type="InterPro" id="IPR042113">
    <property type="entry name" value="P_AcTrfase_dom1"/>
</dbReference>
<keyword evidence="6 14" id="KW-0479">Metal-binding</keyword>
<evidence type="ECO:0000256" key="12">
    <source>
        <dbReference type="ARBA" id="ARBA00051384"/>
    </source>
</evidence>
<dbReference type="InterPro" id="IPR042112">
    <property type="entry name" value="P_AcTrfase_dom2"/>
</dbReference>
<evidence type="ECO:0000256" key="5">
    <source>
        <dbReference type="ARBA" id="ARBA00008785"/>
    </source>
</evidence>
<evidence type="ECO:0000256" key="3">
    <source>
        <dbReference type="ARBA" id="ARBA00007686"/>
    </source>
</evidence>
<dbReference type="RefSeq" id="WP_164209030.1">
    <property type="nucleotide sequence ID" value="NZ_JAAGSC010000023.1"/>
</dbReference>
<dbReference type="GO" id="GO:0051287">
    <property type="term" value="F:NAD binding"/>
    <property type="evidence" value="ECO:0007669"/>
    <property type="project" value="InterPro"/>
</dbReference>
<comment type="cofactor">
    <cofactor evidence="1">
        <name>Mn(2+)</name>
        <dbReference type="ChEBI" id="CHEBI:29035"/>
    </cofactor>
</comment>
<dbReference type="EMBL" id="JAAGSC010000023">
    <property type="protein sequence ID" value="NDY94254.1"/>
    <property type="molecule type" value="Genomic_DNA"/>
</dbReference>
<dbReference type="GO" id="GO:0046872">
    <property type="term" value="F:metal ion binding"/>
    <property type="evidence" value="ECO:0007669"/>
    <property type="project" value="UniProtKB-KW"/>
</dbReference>
<dbReference type="Pfam" id="PF00390">
    <property type="entry name" value="malic"/>
    <property type="match status" value="1"/>
</dbReference>
<keyword evidence="20" id="KW-1185">Reference proteome</keyword>